<dbReference type="OrthoDB" id="15588at10239"/>
<reference evidence="1 2" key="1">
    <citation type="journal article" date="2012" name="J. Virol.">
        <title>Genome Sequence of Cronobacter sakazakii Myovirus vB_CsaM_GAP31.</title>
        <authorList>
            <person name="Abbasifar R."/>
            <person name="Kropinski A.M."/>
            <person name="Sabour P.M."/>
            <person name="Ackermann H.W."/>
            <person name="Alanis Villa A."/>
            <person name="Abbasifar A."/>
            <person name="Griffiths M.W."/>
        </authorList>
    </citation>
    <scope>NUCLEOTIDE SEQUENCE [LARGE SCALE GENOMIC DNA]</scope>
</reference>
<dbReference type="RefSeq" id="YP_006986981.1">
    <property type="nucleotide sequence ID" value="NC_019400.1"/>
</dbReference>
<keyword evidence="2" id="KW-1185">Reference proteome</keyword>
<dbReference type="GO" id="GO:0050660">
    <property type="term" value="F:flavin adenine dinucleotide binding"/>
    <property type="evidence" value="ECO:0007669"/>
    <property type="project" value="InterPro"/>
</dbReference>
<proteinExistence type="predicted"/>
<dbReference type="InterPro" id="IPR003669">
    <property type="entry name" value="Thymidylate_synthase_ThyX"/>
</dbReference>
<dbReference type="SUPFAM" id="SSF69796">
    <property type="entry name" value="Thymidylate synthase-complementing protein Thy1"/>
    <property type="match status" value="1"/>
</dbReference>
<dbReference type="Gene3D" id="3.30.1360.170">
    <property type="match status" value="1"/>
</dbReference>
<accession>K4F5B9</accession>
<sequence length="332" mass="37758">MTEAVIARVVADSISPQGQRITTFELEYPRIIHSELMTHRLFSRNAMSSRAIPIKKMIEQVQQNPAMPVKFGKNQPGMQDAGDHNELIDAGYEPQTWWGLAGLSAARFAEGFADAGYHKQIANRLLEPFQRMKTVLTATDFENFWWLRVDKDADPTIFALAEAMKKAFDESLPELLEPGQWHTPYVDHVYEFEDIDDKECVVFVGYCVLDEEDKPVMLTVEEAKAISASCCAQVSYRVLNNTKDKALDIYGKLLSGNKVHASPFEHQATPMQEYREIENSDYLTIGHINFPREPDSWEKGITHVDRNGTFWSGNFCGWIQHRQLVPNNVVSG</sequence>
<dbReference type="PROSITE" id="PS51331">
    <property type="entry name" value="THYX"/>
    <property type="match status" value="1"/>
</dbReference>
<gene>
    <name evidence="1" type="ORF">GAP31_144</name>
</gene>
<dbReference type="GO" id="GO:0006231">
    <property type="term" value="P:dTMP biosynthetic process"/>
    <property type="evidence" value="ECO:0007669"/>
    <property type="project" value="InterPro"/>
</dbReference>
<organism evidence="1 2">
    <name type="scientific">Cronobacter phage vB_CsaM_GAP31</name>
    <dbReference type="NCBI Taxonomy" id="1141135"/>
    <lineage>
        <taxon>Viruses</taxon>
        <taxon>Duplodnaviria</taxon>
        <taxon>Heunggongvirae</taxon>
        <taxon>Uroviricota</taxon>
        <taxon>Caudoviricetes</taxon>
        <taxon>Vequintavirinae</taxon>
        <taxon>Seunavirus</taxon>
        <taxon>Seunavirus GAP31</taxon>
    </lineage>
</organism>
<evidence type="ECO:0000313" key="2">
    <source>
        <dbReference type="Proteomes" id="UP000000458"/>
    </source>
</evidence>
<dbReference type="EMBL" id="JN882284">
    <property type="protein sequence ID" value="AFC21326.1"/>
    <property type="molecule type" value="Genomic_DNA"/>
</dbReference>
<dbReference type="KEGG" id="vg:13993464"/>
<name>K4F5B9_9CAUD</name>
<dbReference type="GeneID" id="13993464"/>
<evidence type="ECO:0000313" key="1">
    <source>
        <dbReference type="EMBL" id="AFC21326.1"/>
    </source>
</evidence>
<dbReference type="Proteomes" id="UP000000458">
    <property type="component" value="Segment"/>
</dbReference>
<dbReference type="InterPro" id="IPR036098">
    <property type="entry name" value="Thymidylate_synthase_ThyX_sf"/>
</dbReference>
<protein>
    <submittedName>
        <fullName evidence="1">Thymidylate synthase</fullName>
    </submittedName>
</protein>
<dbReference type="GO" id="GO:0050797">
    <property type="term" value="F:thymidylate synthase (FAD) activity"/>
    <property type="evidence" value="ECO:0007669"/>
    <property type="project" value="InterPro"/>
</dbReference>